<sequence>MRRVLQECDDTYAEWFGEQRMNEAQIRIIRRMNGVTRYYLRNKFRYIRCIGIDMTLIAEKIENRPKWFRRVVRSEESEAKNVLFPIRNSSRNLLYDVFDRRKTLIQKESSENPQ</sequence>
<dbReference type="AlphaFoldDB" id="A0A5E4N4U3"/>
<gene>
    <name evidence="1" type="ORF">CINCED_3A023766</name>
</gene>
<accession>A0A5E4N4U3</accession>
<dbReference type="Proteomes" id="UP000325440">
    <property type="component" value="Unassembled WGS sequence"/>
</dbReference>
<organism evidence="1 2">
    <name type="scientific">Cinara cedri</name>
    <dbReference type="NCBI Taxonomy" id="506608"/>
    <lineage>
        <taxon>Eukaryota</taxon>
        <taxon>Metazoa</taxon>
        <taxon>Ecdysozoa</taxon>
        <taxon>Arthropoda</taxon>
        <taxon>Hexapoda</taxon>
        <taxon>Insecta</taxon>
        <taxon>Pterygota</taxon>
        <taxon>Neoptera</taxon>
        <taxon>Paraneoptera</taxon>
        <taxon>Hemiptera</taxon>
        <taxon>Sternorrhyncha</taxon>
        <taxon>Aphidomorpha</taxon>
        <taxon>Aphidoidea</taxon>
        <taxon>Aphididae</taxon>
        <taxon>Lachninae</taxon>
        <taxon>Cinara</taxon>
    </lineage>
</organism>
<reference evidence="1 2" key="1">
    <citation type="submission" date="2019-08" db="EMBL/GenBank/DDBJ databases">
        <authorList>
            <person name="Alioto T."/>
            <person name="Alioto T."/>
            <person name="Gomez Garrido J."/>
        </authorList>
    </citation>
    <scope>NUCLEOTIDE SEQUENCE [LARGE SCALE GENOMIC DNA]</scope>
</reference>
<dbReference type="EMBL" id="CABPRJ010001450">
    <property type="protein sequence ID" value="VVC37606.1"/>
    <property type="molecule type" value="Genomic_DNA"/>
</dbReference>
<proteinExistence type="predicted"/>
<name>A0A5E4N4U3_9HEMI</name>
<protein>
    <submittedName>
        <fullName evidence="1">Uncharacterized protein</fullName>
    </submittedName>
</protein>
<evidence type="ECO:0000313" key="1">
    <source>
        <dbReference type="EMBL" id="VVC37606.1"/>
    </source>
</evidence>
<evidence type="ECO:0000313" key="2">
    <source>
        <dbReference type="Proteomes" id="UP000325440"/>
    </source>
</evidence>
<keyword evidence="2" id="KW-1185">Reference proteome</keyword>